<dbReference type="STRING" id="1850517.A8708_29120"/>
<gene>
    <name evidence="5" type="ORF">A8708_29120</name>
</gene>
<dbReference type="RefSeq" id="WP_068664145.1">
    <property type="nucleotide sequence ID" value="NZ_LYPB01000063.1"/>
</dbReference>
<dbReference type="Gene3D" id="1.10.10.60">
    <property type="entry name" value="Homeodomain-like"/>
    <property type="match status" value="1"/>
</dbReference>
<dbReference type="PRINTS" id="PR00032">
    <property type="entry name" value="HTHARAC"/>
</dbReference>
<evidence type="ECO:0000313" key="6">
    <source>
        <dbReference type="Proteomes" id="UP000078454"/>
    </source>
</evidence>
<dbReference type="PANTHER" id="PTHR43280">
    <property type="entry name" value="ARAC-FAMILY TRANSCRIPTIONAL REGULATOR"/>
    <property type="match status" value="1"/>
</dbReference>
<dbReference type="PANTHER" id="PTHR43280:SF30">
    <property type="entry name" value="MMSAB OPERON REGULATORY PROTEIN"/>
    <property type="match status" value="1"/>
</dbReference>
<dbReference type="GO" id="GO:0003700">
    <property type="term" value="F:DNA-binding transcription factor activity"/>
    <property type="evidence" value="ECO:0007669"/>
    <property type="project" value="InterPro"/>
</dbReference>
<dbReference type="Proteomes" id="UP000078454">
    <property type="component" value="Unassembled WGS sequence"/>
</dbReference>
<protein>
    <recommendedName>
        <fullName evidence="4">HTH araC/xylS-type domain-containing protein</fullName>
    </recommendedName>
</protein>
<keyword evidence="3" id="KW-0804">Transcription</keyword>
<dbReference type="InterPro" id="IPR020449">
    <property type="entry name" value="Tscrpt_reg_AraC-type_HTH"/>
</dbReference>
<dbReference type="SUPFAM" id="SSF51215">
    <property type="entry name" value="Regulatory protein AraC"/>
    <property type="match status" value="1"/>
</dbReference>
<dbReference type="GO" id="GO:0043565">
    <property type="term" value="F:sequence-specific DNA binding"/>
    <property type="evidence" value="ECO:0007669"/>
    <property type="project" value="InterPro"/>
</dbReference>
<dbReference type="SMART" id="SM00342">
    <property type="entry name" value="HTH_ARAC"/>
    <property type="match status" value="1"/>
</dbReference>
<dbReference type="Pfam" id="PF12833">
    <property type="entry name" value="HTH_18"/>
    <property type="match status" value="1"/>
</dbReference>
<feature type="domain" description="HTH araC/xylS-type" evidence="4">
    <location>
        <begin position="188"/>
        <end position="286"/>
    </location>
</feature>
<dbReference type="SUPFAM" id="SSF46689">
    <property type="entry name" value="Homeodomain-like"/>
    <property type="match status" value="1"/>
</dbReference>
<accession>A0A198AC55</accession>
<dbReference type="AlphaFoldDB" id="A0A198AC55"/>
<dbReference type="PROSITE" id="PS01124">
    <property type="entry name" value="HTH_ARAC_FAMILY_2"/>
    <property type="match status" value="1"/>
</dbReference>
<dbReference type="InterPro" id="IPR018062">
    <property type="entry name" value="HTH_AraC-typ_CS"/>
</dbReference>
<dbReference type="InterPro" id="IPR018060">
    <property type="entry name" value="HTH_AraC"/>
</dbReference>
<name>A0A198AC55_9BACL</name>
<dbReference type="InterPro" id="IPR009057">
    <property type="entry name" value="Homeodomain-like_sf"/>
</dbReference>
<evidence type="ECO:0000256" key="3">
    <source>
        <dbReference type="ARBA" id="ARBA00023163"/>
    </source>
</evidence>
<evidence type="ECO:0000256" key="1">
    <source>
        <dbReference type="ARBA" id="ARBA00023015"/>
    </source>
</evidence>
<dbReference type="EMBL" id="LYPB01000063">
    <property type="protein sequence ID" value="OAS18680.1"/>
    <property type="molecule type" value="Genomic_DNA"/>
</dbReference>
<keyword evidence="1" id="KW-0805">Transcription regulation</keyword>
<organism evidence="5 6">
    <name type="scientific">Paenibacillus oryzisoli</name>
    <dbReference type="NCBI Taxonomy" id="1850517"/>
    <lineage>
        <taxon>Bacteria</taxon>
        <taxon>Bacillati</taxon>
        <taxon>Bacillota</taxon>
        <taxon>Bacilli</taxon>
        <taxon>Bacillales</taxon>
        <taxon>Paenibacillaceae</taxon>
        <taxon>Paenibacillus</taxon>
    </lineage>
</organism>
<dbReference type="PROSITE" id="PS00041">
    <property type="entry name" value="HTH_ARAC_FAMILY_1"/>
    <property type="match status" value="1"/>
</dbReference>
<keyword evidence="6" id="KW-1185">Reference proteome</keyword>
<evidence type="ECO:0000313" key="5">
    <source>
        <dbReference type="EMBL" id="OAS18680.1"/>
    </source>
</evidence>
<dbReference type="OrthoDB" id="192171at2"/>
<evidence type="ECO:0000259" key="4">
    <source>
        <dbReference type="PROSITE" id="PS01124"/>
    </source>
</evidence>
<evidence type="ECO:0000256" key="2">
    <source>
        <dbReference type="ARBA" id="ARBA00023125"/>
    </source>
</evidence>
<dbReference type="InterPro" id="IPR037923">
    <property type="entry name" value="HTH-like"/>
</dbReference>
<reference evidence="5 6" key="1">
    <citation type="submission" date="2016-05" db="EMBL/GenBank/DDBJ databases">
        <title>Paenibacillus sp. 1ZS3-15 nov., isolated from the rhizosphere soil.</title>
        <authorList>
            <person name="Zhang X.X."/>
            <person name="Zhang J."/>
        </authorList>
    </citation>
    <scope>NUCLEOTIDE SEQUENCE [LARGE SCALE GENOMIC DNA]</scope>
    <source>
        <strain evidence="5 6">1ZS3-15</strain>
    </source>
</reference>
<sequence length="291" mass="33773">MTTCLQLRIPPLPQFLTIGFSTWPVGAQHFGRTFDVYDLLFVRSGMLHMTEESHAYDVGPGEMLLLEPGISHIGHKACEVPTEIYWVHFKHEPAISRLQDHQISWSVPVREGRDSDLAPQEQYLYVPKFSSYDPMAVEPILDEMLRLRSSLTMEYAFDLQQRLGRLLSQLQASLRSGRLGSRSSVLAAQVMRYLELHLREPYHAAHMEQELHFNEDYAARCLRKHTGLSPLQYHHVVRMEEAKRLLSTSELPLQEVGDRVGYEDYNYFIRVFRKTVGCTPSAFRRSVYRYV</sequence>
<proteinExistence type="predicted"/>
<keyword evidence="2" id="KW-0238">DNA-binding</keyword>
<comment type="caution">
    <text evidence="5">The sequence shown here is derived from an EMBL/GenBank/DDBJ whole genome shotgun (WGS) entry which is preliminary data.</text>
</comment>